<name>A0A0A9C0L3_ARUDO</name>
<accession>A0A0A9C0L3</accession>
<protein>
    <submittedName>
        <fullName evidence="1">Uncharacterized protein</fullName>
    </submittedName>
</protein>
<reference evidence="1" key="2">
    <citation type="journal article" date="2015" name="Data Brief">
        <title>Shoot transcriptome of the giant reed, Arundo donax.</title>
        <authorList>
            <person name="Barrero R.A."/>
            <person name="Guerrero F.D."/>
            <person name="Moolhuijzen P."/>
            <person name="Goolsby J.A."/>
            <person name="Tidwell J."/>
            <person name="Bellgard S.E."/>
            <person name="Bellgard M.I."/>
        </authorList>
    </citation>
    <scope>NUCLEOTIDE SEQUENCE</scope>
    <source>
        <tissue evidence="1">Shoot tissue taken approximately 20 cm above the soil surface</tissue>
    </source>
</reference>
<evidence type="ECO:0000313" key="1">
    <source>
        <dbReference type="EMBL" id="JAD67993.1"/>
    </source>
</evidence>
<proteinExistence type="predicted"/>
<dbReference type="EMBL" id="GBRH01229902">
    <property type="protein sequence ID" value="JAD67993.1"/>
    <property type="molecule type" value="Transcribed_RNA"/>
</dbReference>
<organism evidence="1">
    <name type="scientific">Arundo donax</name>
    <name type="common">Giant reed</name>
    <name type="synonym">Donax arundinaceus</name>
    <dbReference type="NCBI Taxonomy" id="35708"/>
    <lineage>
        <taxon>Eukaryota</taxon>
        <taxon>Viridiplantae</taxon>
        <taxon>Streptophyta</taxon>
        <taxon>Embryophyta</taxon>
        <taxon>Tracheophyta</taxon>
        <taxon>Spermatophyta</taxon>
        <taxon>Magnoliopsida</taxon>
        <taxon>Liliopsida</taxon>
        <taxon>Poales</taxon>
        <taxon>Poaceae</taxon>
        <taxon>PACMAD clade</taxon>
        <taxon>Arundinoideae</taxon>
        <taxon>Arundineae</taxon>
        <taxon>Arundo</taxon>
    </lineage>
</organism>
<sequence>MPCKFFGTVPITKGVQHHIVTNLAAPYSSSVLMLPHVLSLMP</sequence>
<reference evidence="1" key="1">
    <citation type="submission" date="2014-09" db="EMBL/GenBank/DDBJ databases">
        <authorList>
            <person name="Magalhaes I.L.F."/>
            <person name="Oliveira U."/>
            <person name="Santos F.R."/>
            <person name="Vidigal T.H.D.A."/>
            <person name="Brescovit A.D."/>
            <person name="Santos A.J."/>
        </authorList>
    </citation>
    <scope>NUCLEOTIDE SEQUENCE</scope>
    <source>
        <tissue evidence="1">Shoot tissue taken approximately 20 cm above the soil surface</tissue>
    </source>
</reference>
<dbReference type="AlphaFoldDB" id="A0A0A9C0L3"/>